<protein>
    <submittedName>
        <fullName evidence="2">Uncharacterized protein</fullName>
    </submittedName>
</protein>
<dbReference type="EMBL" id="FLUQ01000002">
    <property type="protein sequence ID" value="SBW02991.1"/>
    <property type="molecule type" value="Genomic_DNA"/>
</dbReference>
<proteinExistence type="predicted"/>
<dbReference type="AlphaFoldDB" id="A0A212JU63"/>
<feature type="region of interest" description="Disordered" evidence="1">
    <location>
        <begin position="1"/>
        <end position="20"/>
    </location>
</feature>
<evidence type="ECO:0000313" key="2">
    <source>
        <dbReference type="EMBL" id="SBW02991.1"/>
    </source>
</evidence>
<name>A0A212JU63_9DELT</name>
<accession>A0A212JU63</accession>
<sequence length="86" mass="9504">MDERNLSRSGTGFPGTGQGERILIPYSAKEVRTQSLCRLDSPPSRGMTFVLTESCIFLYVIPAKAGIQCLVMPRDAMKLRCARPGR</sequence>
<evidence type="ECO:0000256" key="1">
    <source>
        <dbReference type="SAM" id="MobiDB-lite"/>
    </source>
</evidence>
<reference evidence="2" key="1">
    <citation type="submission" date="2016-04" db="EMBL/GenBank/DDBJ databases">
        <authorList>
            <person name="Evans L.H."/>
            <person name="Alamgir A."/>
            <person name="Owens N."/>
            <person name="Weber N.D."/>
            <person name="Virtaneva K."/>
            <person name="Barbian K."/>
            <person name="Babar A."/>
            <person name="Rosenke K."/>
        </authorList>
    </citation>
    <scope>NUCLEOTIDE SEQUENCE</scope>
    <source>
        <strain evidence="2">86</strain>
    </source>
</reference>
<gene>
    <name evidence="2" type="ORF">KL86DPRO_20067</name>
</gene>
<organism evidence="2">
    <name type="scientific">uncultured delta proteobacterium</name>
    <dbReference type="NCBI Taxonomy" id="34034"/>
    <lineage>
        <taxon>Bacteria</taxon>
        <taxon>Deltaproteobacteria</taxon>
        <taxon>environmental samples</taxon>
    </lineage>
</organism>